<name>A0AA97FB70_9SPHN</name>
<feature type="chain" id="PRO_5041675696" evidence="1">
    <location>
        <begin position="24"/>
        <end position="142"/>
    </location>
</feature>
<sequence length="142" mass="15503">MSTRLSSIIIALSMALGTAPAIAQQQQQGLSELAANDFRCFALMGAQRDLLLNRTDVDAEQKAGRLIELNVLTAFYNGRSSQYNANQVSSALQGTTRQLLAMEQAALDAEMQRCTNFYLNVRQSMTEARAQAAQAISGQQQQ</sequence>
<dbReference type="KEGG" id="acoa:RB602_06835"/>
<dbReference type="Proteomes" id="UP001302429">
    <property type="component" value="Chromosome"/>
</dbReference>
<dbReference type="EMBL" id="CP136594">
    <property type="protein sequence ID" value="WOE76422.1"/>
    <property type="molecule type" value="Genomic_DNA"/>
</dbReference>
<evidence type="ECO:0000313" key="2">
    <source>
        <dbReference type="EMBL" id="WOE76422.1"/>
    </source>
</evidence>
<proteinExistence type="predicted"/>
<keyword evidence="1" id="KW-0732">Signal</keyword>
<dbReference type="RefSeq" id="WP_317084108.1">
    <property type="nucleotide sequence ID" value="NZ_CP136594.1"/>
</dbReference>
<accession>A0AA97FB70</accession>
<evidence type="ECO:0000256" key="1">
    <source>
        <dbReference type="SAM" id="SignalP"/>
    </source>
</evidence>
<evidence type="ECO:0000313" key="3">
    <source>
        <dbReference type="Proteomes" id="UP001302429"/>
    </source>
</evidence>
<keyword evidence="3" id="KW-1185">Reference proteome</keyword>
<reference evidence="2 3" key="1">
    <citation type="submission" date="2023-10" db="EMBL/GenBank/DDBJ databases">
        <title>Complete genome sequence of a Sphingomonadaceae bacterium.</title>
        <authorList>
            <person name="Yan C."/>
        </authorList>
    </citation>
    <scope>NUCLEOTIDE SEQUENCE [LARGE SCALE GENOMIC DNA]</scope>
    <source>
        <strain evidence="2 3">SCSIO 66989</strain>
    </source>
</reference>
<protein>
    <submittedName>
        <fullName evidence="2">Uncharacterized protein</fullName>
    </submittedName>
</protein>
<dbReference type="AlphaFoldDB" id="A0AA97FB70"/>
<organism evidence="2 3">
    <name type="scientific">Alterisphingorhabdus coralli</name>
    <dbReference type="NCBI Taxonomy" id="3071408"/>
    <lineage>
        <taxon>Bacteria</taxon>
        <taxon>Pseudomonadati</taxon>
        <taxon>Pseudomonadota</taxon>
        <taxon>Alphaproteobacteria</taxon>
        <taxon>Sphingomonadales</taxon>
        <taxon>Sphingomonadaceae</taxon>
        <taxon>Alterisphingorhabdus (ex Yan et al. 2024)</taxon>
    </lineage>
</organism>
<gene>
    <name evidence="2" type="ORF">RB602_06835</name>
</gene>
<feature type="signal peptide" evidence="1">
    <location>
        <begin position="1"/>
        <end position="23"/>
    </location>
</feature>